<feature type="non-terminal residue" evidence="2">
    <location>
        <position position="32"/>
    </location>
</feature>
<evidence type="ECO:0000259" key="1">
    <source>
        <dbReference type="Pfam" id="PF10543"/>
    </source>
</evidence>
<comment type="caution">
    <text evidence="2">The sequence shown here is derived from an EMBL/GenBank/DDBJ whole genome shotgun (WGS) entry which is preliminary data.</text>
</comment>
<proteinExistence type="predicted"/>
<name>A0A5M8NVW1_9BACT</name>
<evidence type="ECO:0000313" key="2">
    <source>
        <dbReference type="EMBL" id="KAA6300823.1"/>
    </source>
</evidence>
<organism evidence="2 3">
    <name type="scientific">Candidatus Ordinivivax streblomastigis</name>
    <dbReference type="NCBI Taxonomy" id="2540710"/>
    <lineage>
        <taxon>Bacteria</taxon>
        <taxon>Pseudomonadati</taxon>
        <taxon>Bacteroidota</taxon>
        <taxon>Bacteroidia</taxon>
        <taxon>Bacteroidales</taxon>
        <taxon>Candidatus Ordinivivax</taxon>
    </lineage>
</organism>
<protein>
    <recommendedName>
        <fullName evidence="1">KilA-N DNA-binding domain-containing protein</fullName>
    </recommendedName>
</protein>
<gene>
    <name evidence="2" type="ORF">EZS26_003043</name>
</gene>
<accession>A0A5M8NVW1</accession>
<evidence type="ECO:0000313" key="3">
    <source>
        <dbReference type="Proteomes" id="UP000324575"/>
    </source>
</evidence>
<dbReference type="EMBL" id="SNRX01000046">
    <property type="protein sequence ID" value="KAA6300823.1"/>
    <property type="molecule type" value="Genomic_DNA"/>
</dbReference>
<reference evidence="2 3" key="1">
    <citation type="submission" date="2019-03" db="EMBL/GenBank/DDBJ databases">
        <title>Single cell metagenomics reveals metabolic interactions within the superorganism composed of flagellate Streblomastix strix and complex community of Bacteroidetes bacteria on its surface.</title>
        <authorList>
            <person name="Treitli S.C."/>
            <person name="Kolisko M."/>
            <person name="Husnik F."/>
            <person name="Keeling P."/>
            <person name="Hampl V."/>
        </authorList>
    </citation>
    <scope>NUCLEOTIDE SEQUENCE [LARGE SCALE GENOMIC DNA]</scope>
    <source>
        <strain evidence="2">St1</strain>
    </source>
</reference>
<sequence length="32" mass="3952">MLDFHLAEMYEIETRVLKQAVRRNIDRFPPDF</sequence>
<dbReference type="InterPro" id="IPR018873">
    <property type="entry name" value="KilA-N_DNA-bd_domain"/>
</dbReference>
<dbReference type="Pfam" id="PF10543">
    <property type="entry name" value="ORF6N"/>
    <property type="match status" value="1"/>
</dbReference>
<dbReference type="Proteomes" id="UP000324575">
    <property type="component" value="Unassembled WGS sequence"/>
</dbReference>
<dbReference type="AlphaFoldDB" id="A0A5M8NVW1"/>
<feature type="domain" description="KilA-N DNA-binding" evidence="1">
    <location>
        <begin position="1"/>
        <end position="32"/>
    </location>
</feature>